<dbReference type="InterPro" id="IPR039420">
    <property type="entry name" value="WalR-like"/>
</dbReference>
<sequence length="240" mass="27275">MKNWSSTINAQQDKHILVVEDDEEISRLLTLFLETEGYRVDICHRGDQAPLRVRQSPPDIVILDIMLPGQNGLEVCQQLRSFYDGPILMLTALEDDVSELTAFRSGADDYVRKPIRPDVLLMRIQALLKRSGPIVASANQYQSGPITIIPGRREVLVNQQVIELQSAEYDLLELLARHQGQPVSRERCFKALRGIEYDGCDRSLDMRISSLRKRLGDSTPQRWIKTVRGVGYMLAADETR</sequence>
<protein>
    <submittedName>
        <fullName evidence="6">Response regulator transcription factor</fullName>
    </submittedName>
</protein>
<dbReference type="Pfam" id="PF00072">
    <property type="entry name" value="Response_reg"/>
    <property type="match status" value="1"/>
</dbReference>
<dbReference type="Proteomes" id="UP001595476">
    <property type="component" value="Unassembled WGS sequence"/>
</dbReference>
<dbReference type="PROSITE" id="PS50110">
    <property type="entry name" value="RESPONSE_REGULATORY"/>
    <property type="match status" value="1"/>
</dbReference>
<dbReference type="Pfam" id="PF00486">
    <property type="entry name" value="Trans_reg_C"/>
    <property type="match status" value="1"/>
</dbReference>
<comment type="caution">
    <text evidence="6">The sequence shown here is derived from an EMBL/GenBank/DDBJ whole genome shotgun (WGS) entry which is preliminary data.</text>
</comment>
<feature type="DNA-binding region" description="OmpR/PhoB-type" evidence="3">
    <location>
        <begin position="138"/>
        <end position="236"/>
    </location>
</feature>
<dbReference type="EMBL" id="JBHRSZ010000002">
    <property type="protein sequence ID" value="MFC3150717.1"/>
    <property type="molecule type" value="Genomic_DNA"/>
</dbReference>
<dbReference type="InterPro" id="IPR011006">
    <property type="entry name" value="CheY-like_superfamily"/>
</dbReference>
<feature type="modified residue" description="4-aspartylphosphate" evidence="2">
    <location>
        <position position="64"/>
    </location>
</feature>
<keyword evidence="1 3" id="KW-0238">DNA-binding</keyword>
<dbReference type="SMART" id="SM00862">
    <property type="entry name" value="Trans_reg_C"/>
    <property type="match status" value="1"/>
</dbReference>
<dbReference type="InterPro" id="IPR001789">
    <property type="entry name" value="Sig_transdc_resp-reg_receiver"/>
</dbReference>
<evidence type="ECO:0000259" key="4">
    <source>
        <dbReference type="PROSITE" id="PS50110"/>
    </source>
</evidence>
<evidence type="ECO:0000256" key="3">
    <source>
        <dbReference type="PROSITE-ProRule" id="PRU01091"/>
    </source>
</evidence>
<dbReference type="RefSeq" id="WP_386718022.1">
    <property type="nucleotide sequence ID" value="NZ_JBHRSZ010000002.1"/>
</dbReference>
<feature type="domain" description="OmpR/PhoB-type" evidence="5">
    <location>
        <begin position="138"/>
        <end position="236"/>
    </location>
</feature>
<dbReference type="SMART" id="SM00448">
    <property type="entry name" value="REC"/>
    <property type="match status" value="1"/>
</dbReference>
<dbReference type="PROSITE" id="PS51755">
    <property type="entry name" value="OMPR_PHOB"/>
    <property type="match status" value="1"/>
</dbReference>
<dbReference type="SUPFAM" id="SSF52172">
    <property type="entry name" value="CheY-like"/>
    <property type="match status" value="1"/>
</dbReference>
<dbReference type="CDD" id="cd00383">
    <property type="entry name" value="trans_reg_C"/>
    <property type="match status" value="1"/>
</dbReference>
<evidence type="ECO:0000313" key="6">
    <source>
        <dbReference type="EMBL" id="MFC3150717.1"/>
    </source>
</evidence>
<keyword evidence="2" id="KW-0597">Phosphoprotein</keyword>
<dbReference type="InterPro" id="IPR036388">
    <property type="entry name" value="WH-like_DNA-bd_sf"/>
</dbReference>
<dbReference type="PANTHER" id="PTHR48111:SF47">
    <property type="entry name" value="TRANSCRIPTIONAL REGULATORY PROTEIN RSTA"/>
    <property type="match status" value="1"/>
</dbReference>
<keyword evidence="7" id="KW-1185">Reference proteome</keyword>
<evidence type="ECO:0000256" key="2">
    <source>
        <dbReference type="PROSITE-ProRule" id="PRU00169"/>
    </source>
</evidence>
<feature type="domain" description="Response regulatory" evidence="4">
    <location>
        <begin position="15"/>
        <end position="128"/>
    </location>
</feature>
<evidence type="ECO:0000256" key="1">
    <source>
        <dbReference type="ARBA" id="ARBA00023125"/>
    </source>
</evidence>
<evidence type="ECO:0000259" key="5">
    <source>
        <dbReference type="PROSITE" id="PS51755"/>
    </source>
</evidence>
<accession>A0ABV7HH82</accession>
<name>A0ABV7HH82_9GAMM</name>
<dbReference type="PANTHER" id="PTHR48111">
    <property type="entry name" value="REGULATOR OF RPOS"/>
    <property type="match status" value="1"/>
</dbReference>
<dbReference type="Gene3D" id="1.10.10.10">
    <property type="entry name" value="Winged helix-like DNA-binding domain superfamily/Winged helix DNA-binding domain"/>
    <property type="match status" value="1"/>
</dbReference>
<reference evidence="7" key="1">
    <citation type="journal article" date="2019" name="Int. J. Syst. Evol. Microbiol.">
        <title>The Global Catalogue of Microorganisms (GCM) 10K type strain sequencing project: providing services to taxonomists for standard genome sequencing and annotation.</title>
        <authorList>
            <consortium name="The Broad Institute Genomics Platform"/>
            <consortium name="The Broad Institute Genome Sequencing Center for Infectious Disease"/>
            <person name="Wu L."/>
            <person name="Ma J."/>
        </authorList>
    </citation>
    <scope>NUCLEOTIDE SEQUENCE [LARGE SCALE GENOMIC DNA]</scope>
    <source>
        <strain evidence="7">KCTC 52438</strain>
    </source>
</reference>
<organism evidence="6 7">
    <name type="scientific">Litoribrevibacter euphylliae</name>
    <dbReference type="NCBI Taxonomy" id="1834034"/>
    <lineage>
        <taxon>Bacteria</taxon>
        <taxon>Pseudomonadati</taxon>
        <taxon>Pseudomonadota</taxon>
        <taxon>Gammaproteobacteria</taxon>
        <taxon>Oceanospirillales</taxon>
        <taxon>Oceanospirillaceae</taxon>
        <taxon>Litoribrevibacter</taxon>
    </lineage>
</organism>
<evidence type="ECO:0000313" key="7">
    <source>
        <dbReference type="Proteomes" id="UP001595476"/>
    </source>
</evidence>
<gene>
    <name evidence="6" type="ORF">ACFOEK_06745</name>
</gene>
<dbReference type="Gene3D" id="3.40.50.2300">
    <property type="match status" value="1"/>
</dbReference>
<dbReference type="InterPro" id="IPR001867">
    <property type="entry name" value="OmpR/PhoB-type_DNA-bd"/>
</dbReference>
<proteinExistence type="predicted"/>